<keyword evidence="3" id="KW-0443">Lipid metabolism</keyword>
<dbReference type="GO" id="GO:0060627">
    <property type="term" value="P:regulation of vesicle-mediated transport"/>
    <property type="evidence" value="ECO:0007669"/>
    <property type="project" value="TreeGrafter"/>
</dbReference>
<organism evidence="4 6">
    <name type="scientific">Didymodactylos carnosus</name>
    <dbReference type="NCBI Taxonomy" id="1234261"/>
    <lineage>
        <taxon>Eukaryota</taxon>
        <taxon>Metazoa</taxon>
        <taxon>Spiralia</taxon>
        <taxon>Gnathifera</taxon>
        <taxon>Rotifera</taxon>
        <taxon>Eurotatoria</taxon>
        <taxon>Bdelloidea</taxon>
        <taxon>Philodinida</taxon>
        <taxon>Philodinidae</taxon>
        <taxon>Didymodactylos</taxon>
    </lineage>
</organism>
<dbReference type="SUPFAM" id="SSF56024">
    <property type="entry name" value="Phospholipase D/nuclease"/>
    <property type="match status" value="1"/>
</dbReference>
<sequence>MMRRNSNDSDEYQEIEQPTVPLQPLIDVQIDTRERFFIGKDYSNSYHKDFEFLEKYNEDYIEREKCPRMPWHDEALVVLGEVARDAARHFIQRWNIHKRELCMNDNSIPFLLPKTYDDKRELNDINWKSFLDLTPIPVNAQLGRGQKTALAEKNC</sequence>
<accession>A0A8S2FCG9</accession>
<dbReference type="EMBL" id="CAJOBA010049463">
    <property type="protein sequence ID" value="CAF4224022.1"/>
    <property type="molecule type" value="Genomic_DNA"/>
</dbReference>
<evidence type="ECO:0000256" key="2">
    <source>
        <dbReference type="ARBA" id="ARBA00022737"/>
    </source>
</evidence>
<name>A0A8S2FCG9_9BILA</name>
<dbReference type="Gene3D" id="3.30.870.10">
    <property type="entry name" value="Endonuclease Chain A"/>
    <property type="match status" value="1"/>
</dbReference>
<dbReference type="Proteomes" id="UP000682733">
    <property type="component" value="Unassembled WGS sequence"/>
</dbReference>
<evidence type="ECO:0000313" key="6">
    <source>
        <dbReference type="Proteomes" id="UP000677228"/>
    </source>
</evidence>
<keyword evidence="2" id="KW-0677">Repeat</keyword>
<dbReference type="GO" id="GO:0004630">
    <property type="term" value="F:phospholipase D activity"/>
    <property type="evidence" value="ECO:0007669"/>
    <property type="project" value="UniProtKB-EC"/>
</dbReference>
<proteinExistence type="predicted"/>
<comment type="catalytic activity">
    <reaction evidence="1">
        <text>a 1,2-diacyl-sn-glycero-3-phosphocholine + H2O = a 1,2-diacyl-sn-glycero-3-phosphate + choline + H(+)</text>
        <dbReference type="Rhea" id="RHEA:14445"/>
        <dbReference type="ChEBI" id="CHEBI:15354"/>
        <dbReference type="ChEBI" id="CHEBI:15377"/>
        <dbReference type="ChEBI" id="CHEBI:15378"/>
        <dbReference type="ChEBI" id="CHEBI:57643"/>
        <dbReference type="ChEBI" id="CHEBI:58608"/>
        <dbReference type="EC" id="3.1.4.4"/>
    </reaction>
</comment>
<evidence type="ECO:0000256" key="1">
    <source>
        <dbReference type="ARBA" id="ARBA00000798"/>
    </source>
</evidence>
<dbReference type="GO" id="GO:0009395">
    <property type="term" value="P:phospholipid catabolic process"/>
    <property type="evidence" value="ECO:0007669"/>
    <property type="project" value="TreeGrafter"/>
</dbReference>
<dbReference type="EMBL" id="CAJNOK010027689">
    <property type="protein sequence ID" value="CAF1424374.1"/>
    <property type="molecule type" value="Genomic_DNA"/>
</dbReference>
<dbReference type="InterPro" id="IPR015679">
    <property type="entry name" value="PLipase_D_fam"/>
</dbReference>
<evidence type="ECO:0000256" key="3">
    <source>
        <dbReference type="ARBA" id="ARBA00023098"/>
    </source>
</evidence>
<reference evidence="4" key="1">
    <citation type="submission" date="2021-02" db="EMBL/GenBank/DDBJ databases">
        <authorList>
            <person name="Nowell W R."/>
        </authorList>
    </citation>
    <scope>NUCLEOTIDE SEQUENCE</scope>
</reference>
<dbReference type="PANTHER" id="PTHR18896">
    <property type="entry name" value="PHOSPHOLIPASE D"/>
    <property type="match status" value="1"/>
</dbReference>
<protein>
    <submittedName>
        <fullName evidence="4">Uncharacterized protein</fullName>
    </submittedName>
</protein>
<dbReference type="Proteomes" id="UP000677228">
    <property type="component" value="Unassembled WGS sequence"/>
</dbReference>
<comment type="caution">
    <text evidence="4">The sequence shown here is derived from an EMBL/GenBank/DDBJ whole genome shotgun (WGS) entry which is preliminary data.</text>
</comment>
<dbReference type="AlphaFoldDB" id="A0A8S2FCG9"/>
<evidence type="ECO:0000313" key="4">
    <source>
        <dbReference type="EMBL" id="CAF1424374.1"/>
    </source>
</evidence>
<dbReference type="PANTHER" id="PTHR18896:SF76">
    <property type="entry name" value="PHOSPHOLIPASE"/>
    <property type="match status" value="1"/>
</dbReference>
<evidence type="ECO:0000313" key="5">
    <source>
        <dbReference type="EMBL" id="CAF4224022.1"/>
    </source>
</evidence>
<gene>
    <name evidence="4" type="ORF">OVA965_LOCUS33799</name>
    <name evidence="5" type="ORF">TMI583_LOCUS34704</name>
</gene>